<dbReference type="NCBIfam" id="TIGR00997">
    <property type="entry name" value="ispZ"/>
    <property type="match status" value="1"/>
</dbReference>
<comment type="function">
    <text evidence="5">Plays a role in cell envelope biogenesis, maintenance of cell envelope integrity and membrane homeostasis.</text>
</comment>
<dbReference type="AlphaFoldDB" id="A0A6G9IBL0"/>
<dbReference type="HAMAP" id="MF_00189">
    <property type="entry name" value="YciB"/>
    <property type="match status" value="1"/>
</dbReference>
<dbReference type="InParanoid" id="A0A6G9IBL0"/>
<name>A0A6G9IBL0_9GAMM</name>
<evidence type="ECO:0000256" key="2">
    <source>
        <dbReference type="ARBA" id="ARBA00022692"/>
    </source>
</evidence>
<proteinExistence type="inferred from homology"/>
<protein>
    <recommendedName>
        <fullName evidence="5">Inner membrane-spanning protein YciB</fullName>
    </recommendedName>
</protein>
<keyword evidence="1 5" id="KW-1003">Cell membrane</keyword>
<dbReference type="KEGG" id="orb:IPMB12_07930"/>
<dbReference type="Proteomes" id="UP000501168">
    <property type="component" value="Chromosome"/>
</dbReference>
<evidence type="ECO:0000256" key="1">
    <source>
        <dbReference type="ARBA" id="ARBA00022475"/>
    </source>
</evidence>
<dbReference type="Pfam" id="PF04279">
    <property type="entry name" value="IspA"/>
    <property type="match status" value="1"/>
</dbReference>
<dbReference type="PANTHER" id="PTHR36917">
    <property type="entry name" value="INTRACELLULAR SEPTATION PROTEIN A-RELATED"/>
    <property type="match status" value="1"/>
</dbReference>
<evidence type="ECO:0000313" key="6">
    <source>
        <dbReference type="EMBL" id="QIQ21618.1"/>
    </source>
</evidence>
<evidence type="ECO:0000256" key="4">
    <source>
        <dbReference type="ARBA" id="ARBA00023136"/>
    </source>
</evidence>
<feature type="transmembrane region" description="Helical" evidence="5">
    <location>
        <begin position="121"/>
        <end position="139"/>
    </location>
</feature>
<organism evidence="6 7">
    <name type="scientific">Zophobihabitans entericus</name>
    <dbReference type="NCBI Taxonomy" id="1635327"/>
    <lineage>
        <taxon>Bacteria</taxon>
        <taxon>Pseudomonadati</taxon>
        <taxon>Pseudomonadota</taxon>
        <taxon>Gammaproteobacteria</taxon>
        <taxon>Orbales</taxon>
        <taxon>Orbaceae</taxon>
        <taxon>Zophobihabitans</taxon>
    </lineage>
</organism>
<evidence type="ECO:0000256" key="5">
    <source>
        <dbReference type="HAMAP-Rule" id="MF_00189"/>
    </source>
</evidence>
<dbReference type="PANTHER" id="PTHR36917:SF1">
    <property type="entry name" value="INNER MEMBRANE-SPANNING PROTEIN YCIB"/>
    <property type="match status" value="1"/>
</dbReference>
<keyword evidence="5" id="KW-0997">Cell inner membrane</keyword>
<sequence length="180" mass="21042">MKQLLDFIPLVIFFILFKVYDIYIGVTGLMIASTVALIITWIIYKKIEKVALFAYLMIIIFGALTLYFRNPDFIKWKVTIIYFIFAIILLASQLIFKKPLLQKLLGKELNLPTQIWNKLNFSWVIFFIVCALANLYITYSMSQEFWVTFKTFILPGITLVFTILSGIYIYKQIDKNSSQA</sequence>
<evidence type="ECO:0000313" key="7">
    <source>
        <dbReference type="Proteomes" id="UP000501168"/>
    </source>
</evidence>
<feature type="transmembrane region" description="Helical" evidence="5">
    <location>
        <begin position="145"/>
        <end position="170"/>
    </location>
</feature>
<dbReference type="FunCoup" id="A0A6G9IBL0">
    <property type="interactions" value="94"/>
</dbReference>
<reference evidence="6 7" key="1">
    <citation type="submission" date="2020-03" db="EMBL/GenBank/DDBJ databases">
        <title>Complete genome sequence of Orbus sp. IPMB12 (BCRC 80908).</title>
        <authorList>
            <person name="Lo W.-S."/>
            <person name="Chang T.-H."/>
            <person name="Kuo C.-H."/>
        </authorList>
    </citation>
    <scope>NUCLEOTIDE SEQUENCE [LARGE SCALE GENOMIC DNA]</scope>
    <source>
        <strain evidence="6 7">IPMB12</strain>
    </source>
</reference>
<dbReference type="RefSeq" id="WP_166916607.1">
    <property type="nucleotide sequence ID" value="NZ_CP050253.1"/>
</dbReference>
<comment type="subcellular location">
    <subcellularLocation>
        <location evidence="5">Cell inner membrane</location>
        <topology evidence="5">Multi-pass membrane protein</topology>
    </subcellularLocation>
</comment>
<dbReference type="EMBL" id="CP050253">
    <property type="protein sequence ID" value="QIQ21618.1"/>
    <property type="molecule type" value="Genomic_DNA"/>
</dbReference>
<evidence type="ECO:0000256" key="3">
    <source>
        <dbReference type="ARBA" id="ARBA00022989"/>
    </source>
</evidence>
<comment type="similarity">
    <text evidence="5">Belongs to the YciB family.</text>
</comment>
<feature type="transmembrane region" description="Helical" evidence="5">
    <location>
        <begin position="50"/>
        <end position="68"/>
    </location>
</feature>
<dbReference type="NCBIfam" id="NF001324">
    <property type="entry name" value="PRK00259.1-2"/>
    <property type="match status" value="1"/>
</dbReference>
<dbReference type="InterPro" id="IPR006008">
    <property type="entry name" value="YciB"/>
</dbReference>
<keyword evidence="3 5" id="KW-1133">Transmembrane helix</keyword>
<feature type="transmembrane region" description="Helical" evidence="5">
    <location>
        <begin position="20"/>
        <end position="43"/>
    </location>
</feature>
<keyword evidence="7" id="KW-1185">Reference proteome</keyword>
<keyword evidence="2 5" id="KW-0812">Transmembrane</keyword>
<accession>A0A6G9IBL0</accession>
<dbReference type="GO" id="GO:0005886">
    <property type="term" value="C:plasma membrane"/>
    <property type="evidence" value="ECO:0007669"/>
    <property type="project" value="UniProtKB-SubCell"/>
</dbReference>
<keyword evidence="4 5" id="KW-0472">Membrane</keyword>
<gene>
    <name evidence="5" type="primary">yciB</name>
    <name evidence="6" type="ORF">IPMB12_07930</name>
</gene>
<feature type="transmembrane region" description="Helical" evidence="5">
    <location>
        <begin position="80"/>
        <end position="100"/>
    </location>
</feature>